<name>A0A915JZ54_ROMCU</name>
<dbReference type="WBParaSite" id="nRc.2.0.1.t31260-RA">
    <property type="protein sequence ID" value="nRc.2.0.1.t31260-RA"/>
    <property type="gene ID" value="nRc.2.0.1.g31260"/>
</dbReference>
<dbReference type="Proteomes" id="UP000887565">
    <property type="component" value="Unplaced"/>
</dbReference>
<evidence type="ECO:0000256" key="1">
    <source>
        <dbReference type="SAM" id="MobiDB-lite"/>
    </source>
</evidence>
<dbReference type="AlphaFoldDB" id="A0A915JZ54"/>
<proteinExistence type="predicted"/>
<keyword evidence="2" id="KW-1185">Reference proteome</keyword>
<organism evidence="2 3">
    <name type="scientific">Romanomermis culicivorax</name>
    <name type="common">Nematode worm</name>
    <dbReference type="NCBI Taxonomy" id="13658"/>
    <lineage>
        <taxon>Eukaryota</taxon>
        <taxon>Metazoa</taxon>
        <taxon>Ecdysozoa</taxon>
        <taxon>Nematoda</taxon>
        <taxon>Enoplea</taxon>
        <taxon>Dorylaimia</taxon>
        <taxon>Mermithida</taxon>
        <taxon>Mermithoidea</taxon>
        <taxon>Mermithidae</taxon>
        <taxon>Romanomermis</taxon>
    </lineage>
</organism>
<protein>
    <submittedName>
        <fullName evidence="3">Uncharacterized protein</fullName>
    </submittedName>
</protein>
<accession>A0A915JZ54</accession>
<feature type="region of interest" description="Disordered" evidence="1">
    <location>
        <begin position="1"/>
        <end position="30"/>
    </location>
</feature>
<feature type="compositionally biased region" description="Polar residues" evidence="1">
    <location>
        <begin position="1"/>
        <end position="12"/>
    </location>
</feature>
<evidence type="ECO:0000313" key="2">
    <source>
        <dbReference type="Proteomes" id="UP000887565"/>
    </source>
</evidence>
<evidence type="ECO:0000313" key="3">
    <source>
        <dbReference type="WBParaSite" id="nRc.2.0.1.t31260-RA"/>
    </source>
</evidence>
<reference evidence="3" key="1">
    <citation type="submission" date="2022-11" db="UniProtKB">
        <authorList>
            <consortium name="WormBaseParasite"/>
        </authorList>
    </citation>
    <scope>IDENTIFICATION</scope>
</reference>
<feature type="region of interest" description="Disordered" evidence="1">
    <location>
        <begin position="53"/>
        <end position="75"/>
    </location>
</feature>
<sequence>MLSGSLNRTGASRSPKCSALRPKPKPSQYFKDNISIYSPIPLPITDAEQLTDHSDDQEMLLDDAQKDSQRNKKKRSFRIYWQSEFTWLEKSSNNEGLGYH</sequence>